<dbReference type="eggNOG" id="ENOG5030R4K">
    <property type="taxonomic scope" value="Bacteria"/>
</dbReference>
<accession>A0A086BJ49</accession>
<dbReference type="Pfam" id="PF22252">
    <property type="entry name" value="PNGase_F-II_N"/>
    <property type="match status" value="1"/>
</dbReference>
<protein>
    <recommendedName>
        <fullName evidence="3">GLPGLI family protein</fullName>
    </recommendedName>
</protein>
<evidence type="ECO:0008006" key="3">
    <source>
        <dbReference type="Google" id="ProtNLM"/>
    </source>
</evidence>
<keyword evidence="2" id="KW-1185">Reference proteome</keyword>
<dbReference type="EMBL" id="JPRJ01000011">
    <property type="protein sequence ID" value="KFF28963.1"/>
    <property type="molecule type" value="Genomic_DNA"/>
</dbReference>
<name>A0A086BJ49_9FLAO</name>
<evidence type="ECO:0000313" key="1">
    <source>
        <dbReference type="EMBL" id="KFF28963.1"/>
    </source>
</evidence>
<sequence>MKKIYCGILLLNFLVFFAQKISFKSDIQIIYDLEFRSDSTQAVKSNETLCLYIGEKRSVFQAEKKYKVDSIVASQKVTILPSKPMFRVNNVIFKNLKKSQLTFSEAIDKIVFGYEEPLDMKWKLGTDKKTILTYECYKAETTFRGRNYTVWYTKDIAIPDGPYKFAGLPGLILEVYDDKDNFHYKLLQIINRPKEILYNTNIRLVDRKKLLESKISHAQKDLKTVIRFNPIEKTVNL</sequence>
<dbReference type="Proteomes" id="UP000028709">
    <property type="component" value="Unassembled WGS sequence"/>
</dbReference>
<proteinExistence type="predicted"/>
<comment type="caution">
    <text evidence="1">The sequence shown here is derived from an EMBL/GenBank/DDBJ whole genome shotgun (WGS) entry which is preliminary data.</text>
</comment>
<dbReference type="AlphaFoldDB" id="A0A086BJ49"/>
<dbReference type="RefSeq" id="WP_034683681.1">
    <property type="nucleotide sequence ID" value="NZ_CP023049.2"/>
</dbReference>
<dbReference type="STRING" id="558152.IQ37_08265"/>
<organism evidence="1 2">
    <name type="scientific">Chryseobacterium piperi</name>
    <dbReference type="NCBI Taxonomy" id="558152"/>
    <lineage>
        <taxon>Bacteria</taxon>
        <taxon>Pseudomonadati</taxon>
        <taxon>Bacteroidota</taxon>
        <taxon>Flavobacteriia</taxon>
        <taxon>Flavobacteriales</taxon>
        <taxon>Weeksellaceae</taxon>
        <taxon>Chryseobacterium group</taxon>
        <taxon>Chryseobacterium</taxon>
    </lineage>
</organism>
<dbReference type="NCBIfam" id="TIGR01200">
    <property type="entry name" value="GLPGLI"/>
    <property type="match status" value="1"/>
</dbReference>
<reference evidence="1 2" key="1">
    <citation type="submission" date="2014-07" db="EMBL/GenBank/DDBJ databases">
        <title>Genome of Chryseobacterium piperi CTM.</title>
        <authorList>
            <person name="Pipes S.E."/>
            <person name="Stropko S.J."/>
            <person name="Newman J.D."/>
        </authorList>
    </citation>
    <scope>NUCLEOTIDE SEQUENCE [LARGE SCALE GENOMIC DNA]</scope>
    <source>
        <strain evidence="1 2">CTM</strain>
    </source>
</reference>
<evidence type="ECO:0000313" key="2">
    <source>
        <dbReference type="Proteomes" id="UP000028709"/>
    </source>
</evidence>
<dbReference type="InterPro" id="IPR005901">
    <property type="entry name" value="GLPGLI"/>
</dbReference>
<gene>
    <name evidence="1" type="ORF">IQ37_08265</name>
</gene>